<dbReference type="PANTHER" id="PTHR31589:SF110">
    <property type="entry name" value="PROTEIN, PUTATIVE (DUF239)-RELATED"/>
    <property type="match status" value="1"/>
</dbReference>
<reference evidence="3" key="1">
    <citation type="submission" date="2025-08" db="UniProtKB">
        <authorList>
            <consortium name="RefSeq"/>
        </authorList>
    </citation>
    <scope>IDENTIFICATION</scope>
</reference>
<dbReference type="PROSITE" id="PS52045">
    <property type="entry name" value="NEPROSIN_PEP_CD"/>
    <property type="match status" value="1"/>
</dbReference>
<evidence type="ECO:0000313" key="2">
    <source>
        <dbReference type="Proteomes" id="UP001515500"/>
    </source>
</evidence>
<dbReference type="RefSeq" id="XP_039143296.1">
    <property type="nucleotide sequence ID" value="XM_039287362.1"/>
</dbReference>
<protein>
    <submittedName>
        <fullName evidence="3">Uncharacterized protein LOC120280503</fullName>
    </submittedName>
</protein>
<dbReference type="GeneID" id="120280503"/>
<sequence>MTSDDKPFKFYGAFASIGAYGLPQVKAPQYSSSLIWLENSMDKHQFNILSAGWSVEPRLYGDSQTRLSTAWTNDGFHGTGCHDVVCPGFVQVSSEIPVGTPIGPLSIIHGQQYSLDTYIYLDQPTKNWWLILGKEKKAIGYWPSNIFSTLGQYATQLQFGGVVGYSGTDRPPMGSGLLAELGAGSACYFKRVQYVNEQNQLLDLKPSDTFEHETYPDCYEIGNYVETRDVERNMFYFGGDGHC</sequence>
<evidence type="ECO:0000259" key="1">
    <source>
        <dbReference type="PROSITE" id="PS52045"/>
    </source>
</evidence>
<feature type="domain" description="Neprosin PEP catalytic" evidence="1">
    <location>
        <begin position="1"/>
        <end position="243"/>
    </location>
</feature>
<name>A0AB40CWV0_DIOCR</name>
<dbReference type="InterPro" id="IPR053168">
    <property type="entry name" value="Glutamic_endopeptidase"/>
</dbReference>
<dbReference type="Gene3D" id="3.90.1320.10">
    <property type="entry name" value="Outer-capsid protein sigma 3, large lobe"/>
    <property type="match status" value="1"/>
</dbReference>
<keyword evidence="2" id="KW-1185">Reference proteome</keyword>
<accession>A0AB40CWV0</accession>
<organism evidence="2 3">
    <name type="scientific">Dioscorea cayennensis subsp. rotundata</name>
    <name type="common">White Guinea yam</name>
    <name type="synonym">Dioscorea rotundata</name>
    <dbReference type="NCBI Taxonomy" id="55577"/>
    <lineage>
        <taxon>Eukaryota</taxon>
        <taxon>Viridiplantae</taxon>
        <taxon>Streptophyta</taxon>
        <taxon>Embryophyta</taxon>
        <taxon>Tracheophyta</taxon>
        <taxon>Spermatophyta</taxon>
        <taxon>Magnoliopsida</taxon>
        <taxon>Liliopsida</taxon>
        <taxon>Dioscoreales</taxon>
        <taxon>Dioscoreaceae</taxon>
        <taxon>Dioscorea</taxon>
    </lineage>
</organism>
<dbReference type="Proteomes" id="UP001515500">
    <property type="component" value="Chromosome 17"/>
</dbReference>
<dbReference type="PANTHER" id="PTHR31589">
    <property type="entry name" value="PROTEIN, PUTATIVE (DUF239)-RELATED-RELATED"/>
    <property type="match status" value="1"/>
</dbReference>
<evidence type="ECO:0000313" key="3">
    <source>
        <dbReference type="RefSeq" id="XP_039143296.1"/>
    </source>
</evidence>
<dbReference type="InterPro" id="IPR004314">
    <property type="entry name" value="Neprosin"/>
</dbReference>
<dbReference type="Pfam" id="PF03080">
    <property type="entry name" value="Neprosin"/>
    <property type="match status" value="1"/>
</dbReference>
<dbReference type="AlphaFoldDB" id="A0AB40CWV0"/>
<proteinExistence type="predicted"/>
<gene>
    <name evidence="3" type="primary">LOC120280503</name>
</gene>